<dbReference type="GO" id="GO:0004519">
    <property type="term" value="F:endonuclease activity"/>
    <property type="evidence" value="ECO:0007669"/>
    <property type="project" value="UniProtKB-KW"/>
</dbReference>
<proteinExistence type="predicted"/>
<comment type="caution">
    <text evidence="2">The sequence shown here is derived from an EMBL/GenBank/DDBJ whole genome shotgun (WGS) entry which is preliminary data.</text>
</comment>
<keyword evidence="2" id="KW-0378">Hydrolase</keyword>
<dbReference type="Pfam" id="PF08722">
    <property type="entry name" value="Tn7_TnsA-like_N"/>
    <property type="match status" value="1"/>
</dbReference>
<dbReference type="Proteomes" id="UP001165267">
    <property type="component" value="Unassembled WGS sequence"/>
</dbReference>
<sequence length="300" mass="35446">MRTTKRFTPRTLERFEERERGIGRFENYQPWHQITRSDPASHGRSHLVFHEGRFIHLLSDKELIVRYFIQMLPNLIEVREQQPLCLYRENDYLDQTADLNEYGMYPGTLEISETLKVKHPSTHDAEQSLPWRMSTDFLVLLRQENAVKKLAISVKAEPWTSIIKNRRTMQLMDIEREYWRQRDTEWLLITPETYDHRVGENLRRTAGWVITELDRTINFSLVSDIVARNQGRPLSEILQILGDAVGDINCAQIAFWRCVWSGYCPIKLTRGWRPSESVELISQQEFENQNPVLSGRSAWK</sequence>
<dbReference type="SUPFAM" id="SSF52980">
    <property type="entry name" value="Restriction endonuclease-like"/>
    <property type="match status" value="1"/>
</dbReference>
<keyword evidence="2" id="KW-0540">Nuclease</keyword>
<dbReference type="Gene3D" id="3.40.1350.10">
    <property type="match status" value="1"/>
</dbReference>
<dbReference type="RefSeq" id="WP_257510534.1">
    <property type="nucleotide sequence ID" value="NZ_JANKHG010000001.1"/>
</dbReference>
<name>A0ABT1XDD4_9BURK</name>
<dbReference type="InterPro" id="IPR011335">
    <property type="entry name" value="Restrct_endonuc-II-like"/>
</dbReference>
<dbReference type="InterPro" id="IPR014833">
    <property type="entry name" value="TnsA_N"/>
</dbReference>
<dbReference type="EMBL" id="JANKHG010000001">
    <property type="protein sequence ID" value="MCR2745285.1"/>
    <property type="molecule type" value="Genomic_DNA"/>
</dbReference>
<organism evidence="2 3">
    <name type="scientific">Limnobacter parvus</name>
    <dbReference type="NCBI Taxonomy" id="2939690"/>
    <lineage>
        <taxon>Bacteria</taxon>
        <taxon>Pseudomonadati</taxon>
        <taxon>Pseudomonadota</taxon>
        <taxon>Betaproteobacteria</taxon>
        <taxon>Burkholderiales</taxon>
        <taxon>Burkholderiaceae</taxon>
        <taxon>Limnobacter</taxon>
    </lineage>
</organism>
<evidence type="ECO:0000313" key="2">
    <source>
        <dbReference type="EMBL" id="MCR2745285.1"/>
    </source>
</evidence>
<dbReference type="CDD" id="cd22362">
    <property type="entry name" value="TnsA_endonuclease-like"/>
    <property type="match status" value="1"/>
</dbReference>
<keyword evidence="2" id="KW-0255">Endonuclease</keyword>
<accession>A0ABT1XDD4</accession>
<reference evidence="2" key="1">
    <citation type="submission" date="2022-07" db="EMBL/GenBank/DDBJ databases">
        <authorList>
            <person name="Xamxidin M."/>
        </authorList>
    </citation>
    <scope>NUCLEOTIDE SEQUENCE</scope>
    <source>
        <strain evidence="2">YS8-69</strain>
    </source>
</reference>
<dbReference type="InterPro" id="IPR011856">
    <property type="entry name" value="tRNA_endonuc-like_dom_sf"/>
</dbReference>
<feature type="domain" description="TnsA endonuclease N-terminal" evidence="1">
    <location>
        <begin position="109"/>
        <end position="190"/>
    </location>
</feature>
<keyword evidence="3" id="KW-1185">Reference proteome</keyword>
<evidence type="ECO:0000313" key="3">
    <source>
        <dbReference type="Proteomes" id="UP001165267"/>
    </source>
</evidence>
<protein>
    <submittedName>
        <fullName evidence="2">TnsA endonuclease N-terminal domain-containing protein</fullName>
    </submittedName>
</protein>
<evidence type="ECO:0000259" key="1">
    <source>
        <dbReference type="Pfam" id="PF08722"/>
    </source>
</evidence>
<gene>
    <name evidence="2" type="ORF">NSP04_01335</name>
</gene>